<feature type="signal peptide" evidence="9">
    <location>
        <begin position="1"/>
        <end position="26"/>
    </location>
</feature>
<comment type="similarity">
    <text evidence="2 8">Belongs to the protease inhibitor I16 (SSI) family.</text>
</comment>
<keyword evidence="11" id="KW-0378">Hydrolase</keyword>
<evidence type="ECO:0000256" key="9">
    <source>
        <dbReference type="SAM" id="SignalP"/>
    </source>
</evidence>
<sequence>MAPHRLLLGSLLACLVALPVAGTAAADEAPSGLVLSVQDEGSGRFTTTQLRCDPPGGRHPNAPAACAALETVGADFTQLPAETHKSCPFIFRPVVAAARGLWHGRPVDYTKEYANSCFLHVSTDPVFVFAPA</sequence>
<dbReference type="AlphaFoldDB" id="A0A5B2WS17"/>
<comment type="caution">
    <text evidence="11">The sequence shown here is derived from an EMBL/GenBank/DDBJ whole genome shotgun (WGS) entry which is preliminary data.</text>
</comment>
<keyword evidence="12" id="KW-1185">Reference proteome</keyword>
<feature type="domain" description="Subtilisin inhibitor" evidence="10">
    <location>
        <begin position="29"/>
        <end position="115"/>
    </location>
</feature>
<evidence type="ECO:0000256" key="5">
    <source>
        <dbReference type="ARBA" id="ARBA00022690"/>
    </source>
</evidence>
<dbReference type="InterPro" id="IPR036819">
    <property type="entry name" value="Subtilisin_inhibitor-like_sf"/>
</dbReference>
<dbReference type="GO" id="GO:0005576">
    <property type="term" value="C:extracellular region"/>
    <property type="evidence" value="ECO:0007669"/>
    <property type="project" value="UniProtKB-SubCell"/>
</dbReference>
<dbReference type="Proteomes" id="UP000323454">
    <property type="component" value="Unassembled WGS sequence"/>
</dbReference>
<dbReference type="EMBL" id="VUOB01000062">
    <property type="protein sequence ID" value="KAA2254315.1"/>
    <property type="molecule type" value="Genomic_DNA"/>
</dbReference>
<evidence type="ECO:0000256" key="7">
    <source>
        <dbReference type="ARBA" id="ARBA00023157"/>
    </source>
</evidence>
<evidence type="ECO:0000256" key="3">
    <source>
        <dbReference type="ARBA" id="ARBA00011738"/>
    </source>
</evidence>
<keyword evidence="9" id="KW-0732">Signal</keyword>
<keyword evidence="7" id="KW-1015">Disulfide bond</keyword>
<dbReference type="InterPro" id="IPR023549">
    <property type="entry name" value="Subtilisin_inhibitor"/>
</dbReference>
<dbReference type="OrthoDB" id="4567948at2"/>
<dbReference type="GO" id="GO:0006508">
    <property type="term" value="P:proteolysis"/>
    <property type="evidence" value="ECO:0007669"/>
    <property type="project" value="UniProtKB-KW"/>
</dbReference>
<comment type="subunit">
    <text evidence="3">Homodimer.</text>
</comment>
<dbReference type="Pfam" id="PF00720">
    <property type="entry name" value="SSI"/>
    <property type="match status" value="1"/>
</dbReference>
<keyword evidence="6 8" id="KW-0722">Serine protease inhibitor</keyword>
<proteinExistence type="inferred from homology"/>
<evidence type="ECO:0000256" key="1">
    <source>
        <dbReference type="ARBA" id="ARBA00004613"/>
    </source>
</evidence>
<dbReference type="Gene3D" id="3.30.350.10">
    <property type="entry name" value="Subtilisin inhibitor-like"/>
    <property type="match status" value="1"/>
</dbReference>
<feature type="chain" id="PRO_5022748055" evidence="9">
    <location>
        <begin position="27"/>
        <end position="132"/>
    </location>
</feature>
<keyword evidence="5 8" id="KW-0646">Protease inhibitor</keyword>
<dbReference type="PRINTS" id="PR00294">
    <property type="entry name" value="SSBTLNINHBTR"/>
</dbReference>
<dbReference type="InterPro" id="IPR000691">
    <property type="entry name" value="Prot_inh_I16_SSI"/>
</dbReference>
<protein>
    <submittedName>
        <fullName evidence="11">Serine protease</fullName>
    </submittedName>
</protein>
<gene>
    <name evidence="11" type="ORF">F0L68_30805</name>
</gene>
<evidence type="ECO:0000313" key="12">
    <source>
        <dbReference type="Proteomes" id="UP000323454"/>
    </source>
</evidence>
<evidence type="ECO:0000256" key="8">
    <source>
        <dbReference type="RuleBase" id="RU003471"/>
    </source>
</evidence>
<dbReference type="GO" id="GO:0008233">
    <property type="term" value="F:peptidase activity"/>
    <property type="evidence" value="ECO:0007669"/>
    <property type="project" value="UniProtKB-KW"/>
</dbReference>
<evidence type="ECO:0000256" key="6">
    <source>
        <dbReference type="ARBA" id="ARBA00022900"/>
    </source>
</evidence>
<reference evidence="11 12" key="1">
    <citation type="submission" date="2019-09" db="EMBL/GenBank/DDBJ databases">
        <title>Goodfellowia gen. nov., a new genus of the Pseudonocardineae related to Actinoalloteichus, containing Goodfellowia coeruleoviolacea gen. nov., comb. nov. gen. nov., comb. nov.</title>
        <authorList>
            <person name="Labeda D."/>
        </authorList>
    </citation>
    <scope>NUCLEOTIDE SEQUENCE [LARGE SCALE GENOMIC DNA]</scope>
    <source>
        <strain evidence="11 12">AN110305</strain>
    </source>
</reference>
<dbReference type="SUPFAM" id="SSF55399">
    <property type="entry name" value="Subtilisin inhibitor"/>
    <property type="match status" value="1"/>
</dbReference>
<dbReference type="RefSeq" id="WP_149853367.1">
    <property type="nucleotide sequence ID" value="NZ_VUOB01000062.1"/>
</dbReference>
<keyword evidence="4" id="KW-0964">Secreted</keyword>
<evidence type="ECO:0000313" key="11">
    <source>
        <dbReference type="EMBL" id="KAA2254315.1"/>
    </source>
</evidence>
<evidence type="ECO:0000256" key="4">
    <source>
        <dbReference type="ARBA" id="ARBA00022525"/>
    </source>
</evidence>
<keyword evidence="11" id="KW-0645">Protease</keyword>
<accession>A0A5B2WS17</accession>
<reference evidence="11 12" key="2">
    <citation type="submission" date="2019-09" db="EMBL/GenBank/DDBJ databases">
        <authorList>
            <person name="Jin C."/>
        </authorList>
    </citation>
    <scope>NUCLEOTIDE SEQUENCE [LARGE SCALE GENOMIC DNA]</scope>
    <source>
        <strain evidence="11 12">AN110305</strain>
    </source>
</reference>
<dbReference type="InterPro" id="IPR020054">
    <property type="entry name" value="Prot_inh_SSI_I16_CS"/>
</dbReference>
<name>A0A5B2WS17_9PSEU</name>
<evidence type="ECO:0000256" key="2">
    <source>
        <dbReference type="ARBA" id="ARBA00010472"/>
    </source>
</evidence>
<organism evidence="11 12">
    <name type="scientific">Solihabitans fulvus</name>
    <dbReference type="NCBI Taxonomy" id="1892852"/>
    <lineage>
        <taxon>Bacteria</taxon>
        <taxon>Bacillati</taxon>
        <taxon>Actinomycetota</taxon>
        <taxon>Actinomycetes</taxon>
        <taxon>Pseudonocardiales</taxon>
        <taxon>Pseudonocardiaceae</taxon>
        <taxon>Solihabitans</taxon>
    </lineage>
</organism>
<dbReference type="PROSITE" id="PS00999">
    <property type="entry name" value="SSI"/>
    <property type="match status" value="1"/>
</dbReference>
<dbReference type="GO" id="GO:0004867">
    <property type="term" value="F:serine-type endopeptidase inhibitor activity"/>
    <property type="evidence" value="ECO:0007669"/>
    <property type="project" value="UniProtKB-KW"/>
</dbReference>
<comment type="subcellular location">
    <subcellularLocation>
        <location evidence="1">Secreted</location>
    </subcellularLocation>
</comment>
<evidence type="ECO:0000259" key="10">
    <source>
        <dbReference type="Pfam" id="PF00720"/>
    </source>
</evidence>